<dbReference type="OrthoDB" id="20052at2759"/>
<organism evidence="2 3">
    <name type="scientific">Blyttiomyces helicus</name>
    <dbReference type="NCBI Taxonomy" id="388810"/>
    <lineage>
        <taxon>Eukaryota</taxon>
        <taxon>Fungi</taxon>
        <taxon>Fungi incertae sedis</taxon>
        <taxon>Chytridiomycota</taxon>
        <taxon>Chytridiomycota incertae sedis</taxon>
        <taxon>Chytridiomycetes</taxon>
        <taxon>Chytridiomycetes incertae sedis</taxon>
        <taxon>Blyttiomyces</taxon>
    </lineage>
</organism>
<accession>A0A4P9W2C1</accession>
<feature type="coiled-coil region" evidence="1">
    <location>
        <begin position="7"/>
        <end position="197"/>
    </location>
</feature>
<dbReference type="PANTHER" id="PTHR43941:SF1">
    <property type="entry name" value="STRUCTURAL MAINTENANCE OF CHROMOSOMES PROTEIN 2"/>
    <property type="match status" value="1"/>
</dbReference>
<evidence type="ECO:0000313" key="2">
    <source>
        <dbReference type="EMBL" id="RKO86389.1"/>
    </source>
</evidence>
<dbReference type="PANTHER" id="PTHR43941">
    <property type="entry name" value="STRUCTURAL MAINTENANCE OF CHROMOSOMES PROTEIN 2"/>
    <property type="match status" value="1"/>
</dbReference>
<feature type="coiled-coil region" evidence="1">
    <location>
        <begin position="229"/>
        <end position="256"/>
    </location>
</feature>
<dbReference type="Proteomes" id="UP000269721">
    <property type="component" value="Unassembled WGS sequence"/>
</dbReference>
<reference evidence="3" key="1">
    <citation type="journal article" date="2018" name="Nat. Microbiol.">
        <title>Leveraging single-cell genomics to expand the fungal tree of life.</title>
        <authorList>
            <person name="Ahrendt S.R."/>
            <person name="Quandt C.A."/>
            <person name="Ciobanu D."/>
            <person name="Clum A."/>
            <person name="Salamov A."/>
            <person name="Andreopoulos B."/>
            <person name="Cheng J.F."/>
            <person name="Woyke T."/>
            <person name="Pelin A."/>
            <person name="Henrissat B."/>
            <person name="Reynolds N.K."/>
            <person name="Benny G.L."/>
            <person name="Smith M.E."/>
            <person name="James T.Y."/>
            <person name="Grigoriev I.V."/>
        </authorList>
    </citation>
    <scope>NUCLEOTIDE SEQUENCE [LARGE SCALE GENOMIC DNA]</scope>
</reference>
<dbReference type="SUPFAM" id="SSF57997">
    <property type="entry name" value="Tropomyosin"/>
    <property type="match status" value="1"/>
</dbReference>
<evidence type="ECO:0000256" key="1">
    <source>
        <dbReference type="SAM" id="Coils"/>
    </source>
</evidence>
<feature type="coiled-coil region" evidence="1">
    <location>
        <begin position="454"/>
        <end position="544"/>
    </location>
</feature>
<sequence length="1152" mass="129797">QKLRVKIAVAERSVADSEERMEALQQQLRNQTRAVARLEKEKARAREEVEVCERTAAAREEETAKQILDLKQNVFEANAREQILKTEASEMSQQLEREREAAAARISALETQNNEAESMIKQMKRRIAEAEANHHQAVVKGSETRKRLEEELHEVQSQLDTERAEFEDHQRASAAAILAAQAEVKNLRQEQGRLETLLQSRQDVLKSYEAELADIQHVRGQVEPVAREAPKLQSQLADLTRTLESERNLHEAERSKRLLSAEKLVAKLTALAIKLGSSDWLKTSTEKALEGPAEEIDALNRLLSSLTEALSNDIKTVEEGLAGTGDIPLSGDAEFGLYQAVHKLIECERDRMVQTRSALHETESIAARLRTSVDREIQMVRQSQTTVGEMKVTLMTMTADRDELHQRVKEKVKETNELRNANSDLTKRLALPDKREPPTTVTEPESPYSIDRRIADFEARARRSEAEAREALGRLSAVEAAKEALLSRAFDLERQLQAAKDKGTGLEKSLCEAVATCAVQQRRVEELESELKTKRMDLVRAGTELDLTKRAMESELELIRDQCTHWKRTAEASGLRLAEAQDALRQVRAKNTDMEINFGKDKSDLEHVVLMLKQARAAAEVEKTRAEELLKTKSALLDRANDEMEVLQRARIQWEVERKIMEEQVARKDGAIRKLEFELESASELRDQLEVRLRGAETHATKSEASLRRAGFDLENLRAARDMLEMELTRLQGDLDARGATLTQRERDLDTVTKQYRDISARLAALQVSSTEEPDSSPALARLQSEHQAALARQAHLERELQLERDGRRESESALTRARARLEEELASMGRVRTQLEERVASLESQRRSNDVRVQDLVDSLVGERALRTNLRETRDALATAEDKIRELTTGRTNGGTATLAGVDQTYATRIRSLEGELEKGRKDLTAAQAHTAALERSIAPLQAELSAAQRQAMKLEDANADLRSSLASTNRKLSTLDDRAKQNFDAKLRRIAERLESQARERERVERLHLRNSEEMRDGYERQIGQLSQELSELRHAVENGRPVVRKLVATSAPVKTPRSASGPDTGNVESLSLQIDELSRAKKHLESKVLVLQSKVRTLKKDDAQQMANAAEELEKALRLEIRKSDQGHASEGDDKSSNVSILKVSRILS</sequence>
<gene>
    <name evidence="2" type="ORF">BDK51DRAFT_47018</name>
</gene>
<feature type="coiled-coil region" evidence="1">
    <location>
        <begin position="577"/>
        <end position="734"/>
    </location>
</feature>
<proteinExistence type="predicted"/>
<feature type="coiled-coil region" evidence="1">
    <location>
        <begin position="1070"/>
        <end position="1126"/>
    </location>
</feature>
<protein>
    <submittedName>
        <fullName evidence="2">Uncharacterized protein</fullName>
    </submittedName>
</protein>
<name>A0A4P9W2C1_9FUNG</name>
<keyword evidence="3" id="KW-1185">Reference proteome</keyword>
<feature type="non-terminal residue" evidence="2">
    <location>
        <position position="1"/>
    </location>
</feature>
<feature type="coiled-coil region" evidence="1">
    <location>
        <begin position="780"/>
        <end position="1038"/>
    </location>
</feature>
<evidence type="ECO:0000313" key="3">
    <source>
        <dbReference type="Proteomes" id="UP000269721"/>
    </source>
</evidence>
<dbReference type="EMBL" id="KZ998241">
    <property type="protein sequence ID" value="RKO86389.1"/>
    <property type="molecule type" value="Genomic_DNA"/>
</dbReference>
<keyword evidence="1" id="KW-0175">Coiled coil</keyword>
<dbReference type="AlphaFoldDB" id="A0A4P9W2C1"/>